<comment type="caution">
    <text evidence="1">The sequence shown here is derived from an EMBL/GenBank/DDBJ whole genome shotgun (WGS) entry which is preliminary data.</text>
</comment>
<proteinExistence type="predicted"/>
<name>A0A372NRQ9_9SPHI</name>
<dbReference type="Proteomes" id="UP000264217">
    <property type="component" value="Unassembled WGS sequence"/>
</dbReference>
<keyword evidence="2" id="KW-1185">Reference proteome</keyword>
<gene>
    <name evidence="1" type="ORF">D0C36_10885</name>
</gene>
<dbReference type="AlphaFoldDB" id="A0A372NRQ9"/>
<evidence type="ECO:0000313" key="1">
    <source>
        <dbReference type="EMBL" id="RFZ91946.1"/>
    </source>
</evidence>
<protein>
    <submittedName>
        <fullName evidence="1">Uncharacterized protein</fullName>
    </submittedName>
</protein>
<accession>A0A372NRQ9</accession>
<reference evidence="1 2" key="1">
    <citation type="submission" date="2018-08" db="EMBL/GenBank/DDBJ databases">
        <title>Mucilaginibacter sp. MYSH2.</title>
        <authorList>
            <person name="Seo T."/>
        </authorList>
    </citation>
    <scope>NUCLEOTIDE SEQUENCE [LARGE SCALE GENOMIC DNA]</scope>
    <source>
        <strain evidence="1 2">MYSH2</strain>
    </source>
</reference>
<dbReference type="EMBL" id="QWDC01000002">
    <property type="protein sequence ID" value="RFZ91946.1"/>
    <property type="molecule type" value="Genomic_DNA"/>
</dbReference>
<sequence length="60" mass="7274">MFYYKDTKLYTEFIKRSDEFDSPPNPSLLRKEGRFLLLFIFNPLFAQRREGRPAKRSRGE</sequence>
<organism evidence="1 2">
    <name type="scientific">Mucilaginibacter conchicola</name>
    <dbReference type="NCBI Taxonomy" id="2303333"/>
    <lineage>
        <taxon>Bacteria</taxon>
        <taxon>Pseudomonadati</taxon>
        <taxon>Bacteroidota</taxon>
        <taxon>Sphingobacteriia</taxon>
        <taxon>Sphingobacteriales</taxon>
        <taxon>Sphingobacteriaceae</taxon>
        <taxon>Mucilaginibacter</taxon>
    </lineage>
</organism>
<evidence type="ECO:0000313" key="2">
    <source>
        <dbReference type="Proteomes" id="UP000264217"/>
    </source>
</evidence>